<gene>
    <name evidence="1" type="ORF">GL50803_0016357</name>
</gene>
<dbReference type="EMBL" id="AACB03000001">
    <property type="protein sequence ID" value="KAE8305004.1"/>
    <property type="molecule type" value="Genomic_DNA"/>
</dbReference>
<organism evidence="1 2">
    <name type="scientific">Giardia intestinalis (strain ATCC 50803 / WB clone C6)</name>
    <name type="common">Giardia lamblia</name>
    <dbReference type="NCBI Taxonomy" id="184922"/>
    <lineage>
        <taxon>Eukaryota</taxon>
        <taxon>Metamonada</taxon>
        <taxon>Diplomonadida</taxon>
        <taxon>Hexamitidae</taxon>
        <taxon>Giardiinae</taxon>
        <taxon>Giardia</taxon>
    </lineage>
</organism>
<protein>
    <submittedName>
        <fullName evidence="1">Uncharacterized protein</fullName>
    </submittedName>
</protein>
<reference evidence="1 2" key="1">
    <citation type="journal article" date="2007" name="Science">
        <title>Genomic minimalism in the early diverging intestinal parasite Giardia lamblia.</title>
        <authorList>
            <person name="Morrison H.G."/>
            <person name="McArthur A.G."/>
            <person name="Gillin F.D."/>
            <person name="Aley S.B."/>
            <person name="Adam R.D."/>
            <person name="Olsen G.J."/>
            <person name="Best A.A."/>
            <person name="Cande W.Z."/>
            <person name="Chen F."/>
            <person name="Cipriano M.J."/>
            <person name="Davids B.J."/>
            <person name="Dawson S.C."/>
            <person name="Elmendorf H.G."/>
            <person name="Hehl A.B."/>
            <person name="Holder M.E."/>
            <person name="Huse S.M."/>
            <person name="Kim U.U."/>
            <person name="Lasek-Nesselquist E."/>
            <person name="Manning G."/>
            <person name="Nigam A."/>
            <person name="Nixon J.E."/>
            <person name="Palm D."/>
            <person name="Passamaneck N.E."/>
            <person name="Prabhu A."/>
            <person name="Reich C.I."/>
            <person name="Reiner D.S."/>
            <person name="Samuelson J."/>
            <person name="Svard S.G."/>
            <person name="Sogin M.L."/>
        </authorList>
    </citation>
    <scope>NUCLEOTIDE SEQUENCE [LARGE SCALE GENOMIC DNA]</scope>
    <source>
        <strain evidence="1 2">WB C6</strain>
    </source>
</reference>
<evidence type="ECO:0000313" key="2">
    <source>
        <dbReference type="Proteomes" id="UP000001548"/>
    </source>
</evidence>
<keyword evidence="2" id="KW-1185">Reference proteome</keyword>
<name>A0A644F8N2_GIAIC</name>
<dbReference type="Proteomes" id="UP000001548">
    <property type="component" value="Unassembled WGS sequence"/>
</dbReference>
<evidence type="ECO:0000313" key="1">
    <source>
        <dbReference type="EMBL" id="KAE8305004.1"/>
    </source>
</evidence>
<comment type="caution">
    <text evidence="1">The sequence shown here is derived from an EMBL/GenBank/DDBJ whole genome shotgun (WGS) entry which is preliminary data.</text>
</comment>
<dbReference type="InParanoid" id="A0A644F8N2"/>
<proteinExistence type="predicted"/>
<sequence length="149" mass="16198">MPPPRIALVNPIASRAPPVSVECAHKMLEDTPITRLRIGMKEVLRLTRTRSTSLVAIFSTLPLRNLPLLLAMTALHKGVPYTVLPPSDEFRKRAIKEFKIAGAPIAVAIVGAPNNDTTVVSTASKNGVLLKEQGCVYTYVTNNNNTRKA</sequence>
<dbReference type="AlphaFoldDB" id="A0A644F8N2"/>
<accession>A0A644F8N2</accession>